<feature type="chain" id="PRO_5012824012" evidence="1">
    <location>
        <begin position="23"/>
        <end position="193"/>
    </location>
</feature>
<name>A0A1X7G8L7_9SPHN</name>
<dbReference type="EMBL" id="LT840185">
    <property type="protein sequence ID" value="SMF65940.1"/>
    <property type="molecule type" value="Genomic_DNA"/>
</dbReference>
<dbReference type="InterPro" id="IPR005586">
    <property type="entry name" value="ABC_trans_aux"/>
</dbReference>
<feature type="signal peptide" evidence="1">
    <location>
        <begin position="1"/>
        <end position="22"/>
    </location>
</feature>
<accession>A0A1X7G8L7</accession>
<dbReference type="OrthoDB" id="7391077at2"/>
<evidence type="ECO:0000256" key="1">
    <source>
        <dbReference type="SAM" id="SignalP"/>
    </source>
</evidence>
<evidence type="ECO:0000259" key="2">
    <source>
        <dbReference type="Pfam" id="PF03886"/>
    </source>
</evidence>
<protein>
    <submittedName>
        <fullName evidence="3">Cholesterol transport system auxiliary component</fullName>
    </submittedName>
</protein>
<dbReference type="STRING" id="941907.SAMN06295910_1347"/>
<dbReference type="SUPFAM" id="SSF159594">
    <property type="entry name" value="XCC0632-like"/>
    <property type="match status" value="1"/>
</dbReference>
<organism evidence="3 4">
    <name type="scientific">Allosphingosinicella indica</name>
    <dbReference type="NCBI Taxonomy" id="941907"/>
    <lineage>
        <taxon>Bacteria</taxon>
        <taxon>Pseudomonadati</taxon>
        <taxon>Pseudomonadota</taxon>
        <taxon>Alphaproteobacteria</taxon>
        <taxon>Sphingomonadales</taxon>
        <taxon>Sphingomonadaceae</taxon>
        <taxon>Allosphingosinicella</taxon>
    </lineage>
</organism>
<dbReference type="AlphaFoldDB" id="A0A1X7G8L7"/>
<feature type="domain" description="ABC-type transport auxiliary lipoprotein component" evidence="2">
    <location>
        <begin position="31"/>
        <end position="187"/>
    </location>
</feature>
<dbReference type="PROSITE" id="PS51257">
    <property type="entry name" value="PROKAR_LIPOPROTEIN"/>
    <property type="match status" value="1"/>
</dbReference>
<reference evidence="4" key="1">
    <citation type="submission" date="2017-04" db="EMBL/GenBank/DDBJ databases">
        <authorList>
            <person name="Varghese N."/>
            <person name="Submissions S."/>
        </authorList>
    </citation>
    <scope>NUCLEOTIDE SEQUENCE [LARGE SCALE GENOMIC DNA]</scope>
    <source>
        <strain evidence="4">Dd16</strain>
    </source>
</reference>
<sequence>MTNRAFLTTAAAALALAGCSFGGKVPDKLLTLSATQPPAASAGAPAAANAVIVAAPSLPEMLRNNRIPVQSSETEVAYLKDAQWVSNPDRLFRQVLADVITARTGRATFDPLSTSAEASARLGGRLSQFGLDARTMEAVAAYDAVLARGGATETRRFETRIPVGAAERNIVAPALNQAANQIAGEVADWVGAR</sequence>
<dbReference type="Proteomes" id="UP000192934">
    <property type="component" value="Chromosome I"/>
</dbReference>
<evidence type="ECO:0000313" key="4">
    <source>
        <dbReference type="Proteomes" id="UP000192934"/>
    </source>
</evidence>
<dbReference type="Pfam" id="PF03886">
    <property type="entry name" value="ABC_trans_aux"/>
    <property type="match status" value="1"/>
</dbReference>
<gene>
    <name evidence="3" type="ORF">SAMN06295910_1347</name>
</gene>
<keyword evidence="1" id="KW-0732">Signal</keyword>
<dbReference type="Gene3D" id="3.40.50.10610">
    <property type="entry name" value="ABC-type transport auxiliary lipoprotein component"/>
    <property type="match status" value="1"/>
</dbReference>
<evidence type="ECO:0000313" key="3">
    <source>
        <dbReference type="EMBL" id="SMF65940.1"/>
    </source>
</evidence>
<proteinExistence type="predicted"/>
<keyword evidence="4" id="KW-1185">Reference proteome</keyword>
<dbReference type="RefSeq" id="WP_085218090.1">
    <property type="nucleotide sequence ID" value="NZ_LT840185.1"/>
</dbReference>